<sequence>MSAGKSADPAAGSPLHTGDLVTYTLSFVNGTSSAIDIDTFDDLSGVLNHAEIVMQPTASNAGLDAVLASDRILITGKLPAGSRSTVTYAVRVLANDFRVTSEMVNTFAGCTPGETCETRHPIPPAKKPPKSPKTPTSLPQAPSGPPVPGGSESPAPPPQGW</sequence>
<evidence type="ECO:0000259" key="2">
    <source>
        <dbReference type="Pfam" id="PF25549"/>
    </source>
</evidence>
<accession>A0A6G8FFV4</accession>
<organism evidence="3 4">
    <name type="scientific">Leucobacter insecticola</name>
    <dbReference type="NCBI Taxonomy" id="2714934"/>
    <lineage>
        <taxon>Bacteria</taxon>
        <taxon>Bacillati</taxon>
        <taxon>Actinomycetota</taxon>
        <taxon>Actinomycetes</taxon>
        <taxon>Micrococcales</taxon>
        <taxon>Microbacteriaceae</taxon>
        <taxon>Leucobacter</taxon>
    </lineage>
</organism>
<dbReference type="InterPro" id="IPR057687">
    <property type="entry name" value="DUF7927"/>
</dbReference>
<feature type="region of interest" description="Disordered" evidence="1">
    <location>
        <begin position="112"/>
        <end position="161"/>
    </location>
</feature>
<evidence type="ECO:0000313" key="4">
    <source>
        <dbReference type="Proteomes" id="UP000501387"/>
    </source>
</evidence>
<dbReference type="Pfam" id="PF25549">
    <property type="entry name" value="DUF7927"/>
    <property type="match status" value="1"/>
</dbReference>
<dbReference type="EMBL" id="CP049934">
    <property type="protein sequence ID" value="QIM15271.1"/>
    <property type="molecule type" value="Genomic_DNA"/>
</dbReference>
<evidence type="ECO:0000313" key="3">
    <source>
        <dbReference type="EMBL" id="QIM15271.1"/>
    </source>
</evidence>
<gene>
    <name evidence="3" type="ORF">G7067_00710</name>
</gene>
<feature type="domain" description="DUF7927" evidence="2">
    <location>
        <begin position="2"/>
        <end position="119"/>
    </location>
</feature>
<feature type="compositionally biased region" description="Pro residues" evidence="1">
    <location>
        <begin position="142"/>
        <end position="161"/>
    </location>
</feature>
<protein>
    <recommendedName>
        <fullName evidence="2">DUF7927 domain-containing protein</fullName>
    </recommendedName>
</protein>
<name>A0A6G8FFV4_9MICO</name>
<keyword evidence="4" id="KW-1185">Reference proteome</keyword>
<dbReference type="RefSeq" id="WP_166321307.1">
    <property type="nucleotide sequence ID" value="NZ_CP049934.1"/>
</dbReference>
<evidence type="ECO:0000256" key="1">
    <source>
        <dbReference type="SAM" id="MobiDB-lite"/>
    </source>
</evidence>
<dbReference type="KEGG" id="lins:G7067_00710"/>
<dbReference type="AlphaFoldDB" id="A0A6G8FFV4"/>
<reference evidence="3 4" key="1">
    <citation type="submission" date="2020-03" db="EMBL/GenBank/DDBJ databases">
        <title>Leucobacter sp. nov., isolated from beetles.</title>
        <authorList>
            <person name="Hyun D.-W."/>
            <person name="Bae J.-W."/>
        </authorList>
    </citation>
    <scope>NUCLEOTIDE SEQUENCE [LARGE SCALE GENOMIC DNA]</scope>
    <source>
        <strain evidence="3 4">HDW9B</strain>
    </source>
</reference>
<dbReference type="Proteomes" id="UP000501387">
    <property type="component" value="Chromosome"/>
</dbReference>
<proteinExistence type="predicted"/>